<evidence type="ECO:0000313" key="1">
    <source>
        <dbReference type="EMBL" id="MBU2952155.1"/>
    </source>
</evidence>
<comment type="caution">
    <text evidence="1">The sequence shown here is derived from an EMBL/GenBank/DDBJ whole genome shotgun (WGS) entry which is preliminary data.</text>
</comment>
<evidence type="ECO:0000313" key="2">
    <source>
        <dbReference type="Proteomes" id="UP001647509"/>
    </source>
</evidence>
<gene>
    <name evidence="1" type="ORF">KO493_15750</name>
</gene>
<proteinExistence type="predicted"/>
<organism evidence="1 2">
    <name type="scientific">Pseudotamlana agarivorans</name>
    <dbReference type="NCBI Taxonomy" id="481183"/>
    <lineage>
        <taxon>Bacteria</taxon>
        <taxon>Pseudomonadati</taxon>
        <taxon>Bacteroidota</taxon>
        <taxon>Flavobacteriia</taxon>
        <taxon>Flavobacteriales</taxon>
        <taxon>Flavobacteriaceae</taxon>
        <taxon>Pseudotamlana</taxon>
    </lineage>
</organism>
<protein>
    <submittedName>
        <fullName evidence="1">Glycosyltransferase</fullName>
    </submittedName>
</protein>
<reference evidence="1" key="1">
    <citation type="submission" date="2021-05" db="EMBL/GenBank/DDBJ databases">
        <title>Draft genomes of bacteria isolated from model marine particles.</title>
        <authorList>
            <person name="Datta M.S."/>
            <person name="Schwartzman J.A."/>
            <person name="Enke T.N."/>
            <person name="Saavedra J."/>
            <person name="Cermak N."/>
            <person name="Cordero O.X."/>
        </authorList>
    </citation>
    <scope>NUCLEOTIDE SEQUENCE</scope>
    <source>
        <strain evidence="1">I2M19</strain>
    </source>
</reference>
<keyword evidence="2" id="KW-1185">Reference proteome</keyword>
<name>A0ACC5UCW6_9FLAO</name>
<dbReference type="EMBL" id="JAHKPD010000025">
    <property type="protein sequence ID" value="MBU2952155.1"/>
    <property type="molecule type" value="Genomic_DNA"/>
</dbReference>
<dbReference type="Proteomes" id="UP001647509">
    <property type="component" value="Unassembled WGS sequence"/>
</dbReference>
<accession>A0ACC5UCW6</accession>
<sequence length="323" mass="38272">MHNPLVSIIIPTYNRACLLAETLDSILAQTYTNWECIVVDDGSTDDTDKVMADYCREDERFQYHHRPEERLPGGNAARNYGFKVSKGEFVNWFDDDDVMLKEFLETKINGFKTHTKFVIASHYLVDEDLNYPKFEELEETSYLFKDYLLWKLRIITNSILFRKAYLLKTTLFDENISKGQETELFSRLFFRIKKDSYKVLNTPLFLYRQHNNRISDASLKYVKPYKSSQSYTAIENFKKSIILQDHVLINSLYKYIIDAFFRSVENKDQKNAKFVLDNLIPLLKSSDNRLLVFEIKLFGHLFLLLSRGVYKVEKRWKSKKINM</sequence>